<dbReference type="Pfam" id="PF03171">
    <property type="entry name" value="2OG-FeII_Oxy"/>
    <property type="match status" value="1"/>
</dbReference>
<dbReference type="SUPFAM" id="SSF51197">
    <property type="entry name" value="Clavaminate synthase-like"/>
    <property type="match status" value="1"/>
</dbReference>
<organism evidence="5 6">
    <name type="scientific">Penicillium diatomitis</name>
    <dbReference type="NCBI Taxonomy" id="2819901"/>
    <lineage>
        <taxon>Eukaryota</taxon>
        <taxon>Fungi</taxon>
        <taxon>Dikarya</taxon>
        <taxon>Ascomycota</taxon>
        <taxon>Pezizomycotina</taxon>
        <taxon>Eurotiomycetes</taxon>
        <taxon>Eurotiomycetidae</taxon>
        <taxon>Eurotiales</taxon>
        <taxon>Aspergillaceae</taxon>
        <taxon>Penicillium</taxon>
    </lineage>
</organism>
<dbReference type="PRINTS" id="PR00682">
    <property type="entry name" value="IPNSYNTHASE"/>
</dbReference>
<evidence type="ECO:0000313" key="5">
    <source>
        <dbReference type="EMBL" id="KAJ5483810.1"/>
    </source>
</evidence>
<dbReference type="PANTHER" id="PTHR47990">
    <property type="entry name" value="2-OXOGLUTARATE (2OG) AND FE(II)-DEPENDENT OXYGENASE SUPERFAMILY PROTEIN-RELATED"/>
    <property type="match status" value="1"/>
</dbReference>
<dbReference type="Pfam" id="PF14226">
    <property type="entry name" value="DIOX_N"/>
    <property type="match status" value="1"/>
</dbReference>
<gene>
    <name evidence="5" type="ORF">N7539_006010</name>
</gene>
<proteinExistence type="inferred from homology"/>
<protein>
    <submittedName>
        <fullName evidence="5">UPF0676 protein</fullName>
    </submittedName>
</protein>
<dbReference type="Gene3D" id="2.60.120.330">
    <property type="entry name" value="B-lactam Antibiotic, Isopenicillin N Synthase, Chain"/>
    <property type="match status" value="1"/>
</dbReference>
<dbReference type="GeneID" id="81625861"/>
<keyword evidence="6" id="KW-1185">Reference proteome</keyword>
<dbReference type="RefSeq" id="XP_056789080.1">
    <property type="nucleotide sequence ID" value="XM_056935612.1"/>
</dbReference>
<name>A0A9W9X555_9EURO</name>
<evidence type="ECO:0000256" key="2">
    <source>
        <dbReference type="SAM" id="MobiDB-lite"/>
    </source>
</evidence>
<dbReference type="EMBL" id="JAPWDQ010000007">
    <property type="protein sequence ID" value="KAJ5483810.1"/>
    <property type="molecule type" value="Genomic_DNA"/>
</dbReference>
<reference evidence="5" key="1">
    <citation type="submission" date="2022-12" db="EMBL/GenBank/DDBJ databases">
        <authorList>
            <person name="Petersen C."/>
        </authorList>
    </citation>
    <scope>NUCLEOTIDE SEQUENCE</scope>
    <source>
        <strain evidence="5">IBT 30728</strain>
    </source>
</reference>
<evidence type="ECO:0000259" key="4">
    <source>
        <dbReference type="Pfam" id="PF14226"/>
    </source>
</evidence>
<dbReference type="InterPro" id="IPR044861">
    <property type="entry name" value="IPNS-like_FE2OG_OXY"/>
</dbReference>
<evidence type="ECO:0000313" key="6">
    <source>
        <dbReference type="Proteomes" id="UP001148312"/>
    </source>
</evidence>
<evidence type="ECO:0000259" key="3">
    <source>
        <dbReference type="Pfam" id="PF03171"/>
    </source>
</evidence>
<evidence type="ECO:0000256" key="1">
    <source>
        <dbReference type="ARBA" id="ARBA00008056"/>
    </source>
</evidence>
<dbReference type="AlphaFoldDB" id="A0A9W9X555"/>
<dbReference type="FunFam" id="2.60.120.330:FF:000040">
    <property type="entry name" value="Chromosome 21, whole genome shotgun sequence"/>
    <property type="match status" value="1"/>
</dbReference>
<feature type="domain" description="Non-haem dioxygenase N-terminal" evidence="4">
    <location>
        <begin position="59"/>
        <end position="162"/>
    </location>
</feature>
<dbReference type="Proteomes" id="UP001148312">
    <property type="component" value="Unassembled WGS sequence"/>
</dbReference>
<comment type="similarity">
    <text evidence="1">Belongs to the iron/ascorbate-dependent oxidoreductase family.</text>
</comment>
<feature type="region of interest" description="Disordered" evidence="2">
    <location>
        <begin position="1"/>
        <end position="22"/>
    </location>
</feature>
<dbReference type="InterPro" id="IPR026992">
    <property type="entry name" value="DIOX_N"/>
</dbReference>
<accession>A0A9W9X555</accession>
<sequence length="402" mass="45675">MLKFSDLSASAPAVAKGSSLSGDSSAALEQDPYAFANLTPYVHPPETTEDLFWSDLVTLDLSDFTKPGGKQRLASQLSDAVQKVGFFYVKNFGLSQEQIDRQLTLAKNFFSLPFADKQQYSVDYEKGDYNGYRWGGYRADGSQSANNHGDNIEAYNIPKFIPELAGKYAQPPLLQRHHAEIAAFTRHLHEHIVAPLMVLFGIILELPREDLLQKMHSYDQLSDDHYRYMKYSRRTPEQHRASDGVQVKGHSDLGSLTLLFRQPVAGLQILGDDWQWRYVRPLPGTVTVNLADTLSLLTGGFFKSSIHRVVAPPRDQWGYDRLGLLYFARPHNDTVLRPLVSESPVLQRNRHLLTEGFTRPITMAEFTVAKQRMLLNPHLYEEKRDQHGDVELIAGFKDHRYV</sequence>
<feature type="domain" description="Isopenicillin N synthase-like Fe(2+) 2OG dioxygenase" evidence="3">
    <location>
        <begin position="243"/>
        <end position="314"/>
    </location>
</feature>
<comment type="caution">
    <text evidence="5">The sequence shown here is derived from an EMBL/GenBank/DDBJ whole genome shotgun (WGS) entry which is preliminary data.</text>
</comment>
<dbReference type="InterPro" id="IPR050231">
    <property type="entry name" value="Iron_ascorbate_oxido_reductase"/>
</dbReference>
<reference evidence="5" key="2">
    <citation type="journal article" date="2023" name="IMA Fungus">
        <title>Comparative genomic study of the Penicillium genus elucidates a diverse pangenome and 15 lateral gene transfer events.</title>
        <authorList>
            <person name="Petersen C."/>
            <person name="Sorensen T."/>
            <person name="Nielsen M.R."/>
            <person name="Sondergaard T.E."/>
            <person name="Sorensen J.L."/>
            <person name="Fitzpatrick D.A."/>
            <person name="Frisvad J.C."/>
            <person name="Nielsen K.L."/>
        </authorList>
    </citation>
    <scope>NUCLEOTIDE SEQUENCE</scope>
    <source>
        <strain evidence="5">IBT 30728</strain>
    </source>
</reference>
<dbReference type="InterPro" id="IPR027443">
    <property type="entry name" value="IPNS-like_sf"/>
</dbReference>